<feature type="non-terminal residue" evidence="3">
    <location>
        <position position="117"/>
    </location>
</feature>
<keyword evidence="2" id="KW-0472">Membrane</keyword>
<comment type="caution">
    <text evidence="3">The sequence shown here is derived from an EMBL/GenBank/DDBJ whole genome shotgun (WGS) entry which is preliminary data.</text>
</comment>
<feature type="region of interest" description="Disordered" evidence="1">
    <location>
        <begin position="54"/>
        <end position="81"/>
    </location>
</feature>
<proteinExistence type="predicted"/>
<evidence type="ECO:0000256" key="1">
    <source>
        <dbReference type="SAM" id="MobiDB-lite"/>
    </source>
</evidence>
<accession>A0A538T6A0</accession>
<gene>
    <name evidence="3" type="ORF">E6K75_04490</name>
</gene>
<organism evidence="3 4">
    <name type="scientific">Eiseniibacteriota bacterium</name>
    <dbReference type="NCBI Taxonomy" id="2212470"/>
    <lineage>
        <taxon>Bacteria</taxon>
        <taxon>Candidatus Eiseniibacteriota</taxon>
    </lineage>
</organism>
<evidence type="ECO:0000256" key="2">
    <source>
        <dbReference type="SAM" id="Phobius"/>
    </source>
</evidence>
<evidence type="ECO:0000313" key="3">
    <source>
        <dbReference type="EMBL" id="TMQ59166.1"/>
    </source>
</evidence>
<dbReference type="AlphaFoldDB" id="A0A538T6A0"/>
<sequence>MPAAEPTPPVDPTRSDLHRIHLYRPQTMRRRLILVPVVAVGLAAWAVVTACAPAPASAQPSSPGSSAATATPPAAPPVPRVTWIEQRAAERDTTGLRAALQARAVAVRAAAARALGL</sequence>
<protein>
    <submittedName>
        <fullName evidence="3">Uncharacterized protein</fullName>
    </submittedName>
</protein>
<dbReference type="Proteomes" id="UP000320913">
    <property type="component" value="Unassembled WGS sequence"/>
</dbReference>
<evidence type="ECO:0000313" key="4">
    <source>
        <dbReference type="Proteomes" id="UP000320913"/>
    </source>
</evidence>
<keyword evidence="2" id="KW-0812">Transmembrane</keyword>
<feature type="transmembrane region" description="Helical" evidence="2">
    <location>
        <begin position="32"/>
        <end position="56"/>
    </location>
</feature>
<feature type="compositionally biased region" description="Low complexity" evidence="1">
    <location>
        <begin position="54"/>
        <end position="72"/>
    </location>
</feature>
<keyword evidence="2" id="KW-1133">Transmembrane helix</keyword>
<reference evidence="3 4" key="1">
    <citation type="journal article" date="2019" name="Nat. Microbiol.">
        <title>Mediterranean grassland soil C-N compound turnover is dependent on rainfall and depth, and is mediated by genomically divergent microorganisms.</title>
        <authorList>
            <person name="Diamond S."/>
            <person name="Andeer P.F."/>
            <person name="Li Z."/>
            <person name="Crits-Christoph A."/>
            <person name="Burstein D."/>
            <person name="Anantharaman K."/>
            <person name="Lane K.R."/>
            <person name="Thomas B.C."/>
            <person name="Pan C."/>
            <person name="Northen T.R."/>
            <person name="Banfield J.F."/>
        </authorList>
    </citation>
    <scope>NUCLEOTIDE SEQUENCE [LARGE SCALE GENOMIC DNA]</scope>
    <source>
        <strain evidence="3">WS_5</strain>
    </source>
</reference>
<name>A0A538T6A0_UNCEI</name>
<dbReference type="EMBL" id="VBOV01000107">
    <property type="protein sequence ID" value="TMQ59166.1"/>
    <property type="molecule type" value="Genomic_DNA"/>
</dbReference>